<dbReference type="AlphaFoldDB" id="A0A9W7W1G0"/>
<gene>
    <name evidence="1" type="ORF">Tdes44962_MAKER03305</name>
</gene>
<organism evidence="1 2">
    <name type="scientific">Teratosphaeria destructans</name>
    <dbReference type="NCBI Taxonomy" id="418781"/>
    <lineage>
        <taxon>Eukaryota</taxon>
        <taxon>Fungi</taxon>
        <taxon>Dikarya</taxon>
        <taxon>Ascomycota</taxon>
        <taxon>Pezizomycotina</taxon>
        <taxon>Dothideomycetes</taxon>
        <taxon>Dothideomycetidae</taxon>
        <taxon>Mycosphaerellales</taxon>
        <taxon>Teratosphaeriaceae</taxon>
        <taxon>Teratosphaeria</taxon>
    </lineage>
</organism>
<reference evidence="1 2" key="2">
    <citation type="journal article" date="2021" name="Curr. Genet.">
        <title>Genetic response to nitrogen starvation in the aggressive Eucalyptus foliar pathogen Teratosphaeria destructans.</title>
        <authorList>
            <person name="Havenga M."/>
            <person name="Wingfield B.D."/>
            <person name="Wingfield M.J."/>
            <person name="Dreyer L.L."/>
            <person name="Roets F."/>
            <person name="Aylward J."/>
        </authorList>
    </citation>
    <scope>NUCLEOTIDE SEQUENCE [LARGE SCALE GENOMIC DNA]</scope>
    <source>
        <strain evidence="1">CMW44962</strain>
    </source>
</reference>
<keyword evidence="2" id="KW-1185">Reference proteome</keyword>
<reference evidence="1 2" key="1">
    <citation type="journal article" date="2018" name="IMA Fungus">
        <title>IMA Genome-F 10: Nine draft genome sequences of Claviceps purpurea s.lat., including C. arundinis, C. humidiphila, and C. cf. spartinae, pseudomolecules for the pitch canker pathogen Fusarium circinatum, draft genome of Davidsoniella eucalypti, Grosmannia galeiformis, Quambalaria eucalypti, and Teratosphaeria destructans.</title>
        <authorList>
            <person name="Wingfield B.D."/>
            <person name="Liu M."/>
            <person name="Nguyen H.D."/>
            <person name="Lane F.A."/>
            <person name="Morgan S.W."/>
            <person name="De Vos L."/>
            <person name="Wilken P.M."/>
            <person name="Duong T.A."/>
            <person name="Aylward J."/>
            <person name="Coetzee M.P."/>
            <person name="Dadej K."/>
            <person name="De Beer Z.W."/>
            <person name="Findlay W."/>
            <person name="Havenga M."/>
            <person name="Kolarik M."/>
            <person name="Menzies J.G."/>
            <person name="Naidoo K."/>
            <person name="Pochopski O."/>
            <person name="Shoukouhi P."/>
            <person name="Santana Q.C."/>
            <person name="Seifert K.A."/>
            <person name="Soal N."/>
            <person name="Steenkamp E.T."/>
            <person name="Tatham C.T."/>
            <person name="van der Nest M.A."/>
            <person name="Wingfield M.J."/>
        </authorList>
    </citation>
    <scope>NUCLEOTIDE SEQUENCE [LARGE SCALE GENOMIC DNA]</scope>
    <source>
        <strain evidence="1">CMW44962</strain>
    </source>
</reference>
<sequence>MTAAKFEFVIQEDVELGFQLELVTEQSMELVSQIDYYPPAALVPSFYIKWVPDGGPSSTQTHWLAASQIIR</sequence>
<protein>
    <submittedName>
        <fullName evidence="1">Uncharacterized protein</fullName>
    </submittedName>
</protein>
<evidence type="ECO:0000313" key="2">
    <source>
        <dbReference type="Proteomes" id="UP001138500"/>
    </source>
</evidence>
<dbReference type="EMBL" id="RIBY02001956">
    <property type="protein sequence ID" value="KAH9826762.1"/>
    <property type="molecule type" value="Genomic_DNA"/>
</dbReference>
<proteinExistence type="predicted"/>
<evidence type="ECO:0000313" key="1">
    <source>
        <dbReference type="EMBL" id="KAH9826762.1"/>
    </source>
</evidence>
<comment type="caution">
    <text evidence="1">The sequence shown here is derived from an EMBL/GenBank/DDBJ whole genome shotgun (WGS) entry which is preliminary data.</text>
</comment>
<dbReference type="Proteomes" id="UP001138500">
    <property type="component" value="Unassembled WGS sequence"/>
</dbReference>
<accession>A0A9W7W1G0</accession>
<name>A0A9W7W1G0_9PEZI</name>